<feature type="domain" description="MsrB" evidence="4">
    <location>
        <begin position="11"/>
        <end position="133"/>
    </location>
</feature>
<feature type="binding site" evidence="3">
    <location>
        <position position="102"/>
    </location>
    <ligand>
        <name>Zn(2+)</name>
        <dbReference type="ChEBI" id="CHEBI:29105"/>
    </ligand>
</feature>
<dbReference type="EC" id="1.8.4.12" evidence="3"/>
<keyword evidence="3" id="KW-0479">Metal-binding</keyword>
<dbReference type="SUPFAM" id="SSF51316">
    <property type="entry name" value="Mss4-like"/>
    <property type="match status" value="1"/>
</dbReference>
<dbReference type="HAMAP" id="MF_01400">
    <property type="entry name" value="MsrB"/>
    <property type="match status" value="1"/>
</dbReference>
<comment type="caution">
    <text evidence="5">The sequence shown here is derived from an EMBL/GenBank/DDBJ whole genome shotgun (WGS) entry which is preliminary data.</text>
</comment>
<comment type="cofactor">
    <cofactor evidence="3">
        <name>Zn(2+)</name>
        <dbReference type="ChEBI" id="CHEBI:29105"/>
    </cofactor>
    <text evidence="3">Binds 1 zinc ion per subunit. The zinc ion is important for the structural integrity of the protein.</text>
</comment>
<gene>
    <name evidence="3 5" type="primary">msrB</name>
    <name evidence="5" type="ORF">F8E02_09645</name>
</gene>
<evidence type="ECO:0000256" key="3">
    <source>
        <dbReference type="HAMAP-Rule" id="MF_01400"/>
    </source>
</evidence>
<feature type="binding site" evidence="3">
    <location>
        <position position="50"/>
    </location>
    <ligand>
        <name>Zn(2+)</name>
        <dbReference type="ChEBI" id="CHEBI:29105"/>
    </ligand>
</feature>
<organism evidence="5 6">
    <name type="scientific">Methanoculleus caldifontis</name>
    <dbReference type="NCBI Taxonomy" id="2651577"/>
    <lineage>
        <taxon>Archaea</taxon>
        <taxon>Methanobacteriati</taxon>
        <taxon>Methanobacteriota</taxon>
        <taxon>Stenosarchaea group</taxon>
        <taxon>Methanomicrobia</taxon>
        <taxon>Methanomicrobiales</taxon>
        <taxon>Methanomicrobiaceae</taxon>
        <taxon>Methanoculleus</taxon>
    </lineage>
</organism>
<evidence type="ECO:0000256" key="1">
    <source>
        <dbReference type="ARBA" id="ARBA00023002"/>
    </source>
</evidence>
<comment type="similarity">
    <text evidence="3">Belongs to the MsrB Met sulfoxide reductase family.</text>
</comment>
<evidence type="ECO:0000313" key="5">
    <source>
        <dbReference type="EMBL" id="MDV2482255.1"/>
    </source>
</evidence>
<dbReference type="PROSITE" id="PS51790">
    <property type="entry name" value="MSRB"/>
    <property type="match status" value="1"/>
</dbReference>
<dbReference type="EMBL" id="WBKO01000002">
    <property type="protein sequence ID" value="MDV2482255.1"/>
    <property type="molecule type" value="Genomic_DNA"/>
</dbReference>
<protein>
    <recommendedName>
        <fullName evidence="3">Peptide methionine sulfoxide reductase MsrB</fullName>
        <ecNumber evidence="3">1.8.4.12</ecNumber>
    </recommendedName>
    <alternativeName>
        <fullName evidence="3">Peptide-methionine (R)-S-oxide reductase</fullName>
    </alternativeName>
</protein>
<dbReference type="PANTHER" id="PTHR10173:SF52">
    <property type="entry name" value="METHIONINE-R-SULFOXIDE REDUCTASE B1"/>
    <property type="match status" value="1"/>
</dbReference>
<dbReference type="Pfam" id="PF01641">
    <property type="entry name" value="SelR"/>
    <property type="match status" value="1"/>
</dbReference>
<dbReference type="InterPro" id="IPR028427">
    <property type="entry name" value="Met_Sox_Rdtase_MsrB"/>
</dbReference>
<feature type="active site" description="Nucleophile" evidence="3">
    <location>
        <position position="122"/>
    </location>
</feature>
<dbReference type="NCBIfam" id="TIGR00357">
    <property type="entry name" value="peptide-methionine (R)-S-oxide reductase MsrB"/>
    <property type="match status" value="1"/>
</dbReference>
<feature type="binding site" evidence="3">
    <location>
        <position position="99"/>
    </location>
    <ligand>
        <name>Zn(2+)</name>
        <dbReference type="ChEBI" id="CHEBI:29105"/>
    </ligand>
</feature>
<reference evidence="5 6" key="1">
    <citation type="submission" date="2019-10" db="EMBL/GenBank/DDBJ databases">
        <title>Isolation and characterization of Methanoculleus sp. Wushi-C6 from a hot spring well.</title>
        <authorList>
            <person name="Chen S.-C."/>
            <person name="Lan Z.-H."/>
            <person name="You Y.-T."/>
            <person name="Lai M.-C."/>
        </authorList>
    </citation>
    <scope>NUCLEOTIDE SEQUENCE [LARGE SCALE GENOMIC DNA]</scope>
    <source>
        <strain evidence="5 6">Wushi-C6</strain>
    </source>
</reference>
<dbReference type="GO" id="GO:0033743">
    <property type="term" value="F:peptide-methionine (R)-S-oxide reductase activity"/>
    <property type="evidence" value="ECO:0007669"/>
    <property type="project" value="UniProtKB-EC"/>
</dbReference>
<dbReference type="InterPro" id="IPR011057">
    <property type="entry name" value="Mss4-like_sf"/>
</dbReference>
<comment type="catalytic activity">
    <reaction evidence="2 3">
        <text>L-methionyl-[protein] + [thioredoxin]-disulfide + H2O = L-methionyl-(R)-S-oxide-[protein] + [thioredoxin]-dithiol</text>
        <dbReference type="Rhea" id="RHEA:24164"/>
        <dbReference type="Rhea" id="RHEA-COMP:10698"/>
        <dbReference type="Rhea" id="RHEA-COMP:10700"/>
        <dbReference type="Rhea" id="RHEA-COMP:12313"/>
        <dbReference type="Rhea" id="RHEA-COMP:12314"/>
        <dbReference type="ChEBI" id="CHEBI:15377"/>
        <dbReference type="ChEBI" id="CHEBI:16044"/>
        <dbReference type="ChEBI" id="CHEBI:29950"/>
        <dbReference type="ChEBI" id="CHEBI:45764"/>
        <dbReference type="ChEBI" id="CHEBI:50058"/>
        <dbReference type="EC" id="1.8.4.12"/>
    </reaction>
</comment>
<keyword evidence="6" id="KW-1185">Reference proteome</keyword>
<accession>A0ABU3X3A7</accession>
<evidence type="ECO:0000259" key="4">
    <source>
        <dbReference type="PROSITE" id="PS51790"/>
    </source>
</evidence>
<dbReference type="Gene3D" id="2.170.150.20">
    <property type="entry name" value="Peptide methionine sulfoxide reductase"/>
    <property type="match status" value="1"/>
</dbReference>
<feature type="binding site" evidence="3">
    <location>
        <position position="53"/>
    </location>
    <ligand>
        <name>Zn(2+)</name>
        <dbReference type="ChEBI" id="CHEBI:29105"/>
    </ligand>
</feature>
<proteinExistence type="inferred from homology"/>
<name>A0ABU3X3A7_9EURY</name>
<evidence type="ECO:0000256" key="2">
    <source>
        <dbReference type="ARBA" id="ARBA00048488"/>
    </source>
</evidence>
<keyword evidence="1 3" id="KW-0560">Oxidoreductase</keyword>
<evidence type="ECO:0000313" key="6">
    <source>
        <dbReference type="Proteomes" id="UP001281203"/>
    </source>
</evidence>
<dbReference type="PANTHER" id="PTHR10173">
    <property type="entry name" value="METHIONINE SULFOXIDE REDUCTASE"/>
    <property type="match status" value="1"/>
</dbReference>
<sequence>MEEVERVVKPDEEWQRQLTPEQFAVARKEGTEPAFTGKYWDCKKEGLYVCVCCGNHLFSSKTKFESGTGWPSFWKPVSDLNIKTDLDTRFFMSRTEVLCRRCDAHLGHVFDDGPPPTYQRYCMNSAALRFVPREDLARGRAPKG</sequence>
<dbReference type="InterPro" id="IPR002579">
    <property type="entry name" value="Met_Sox_Rdtase_MsrB_dom"/>
</dbReference>
<dbReference type="Proteomes" id="UP001281203">
    <property type="component" value="Unassembled WGS sequence"/>
</dbReference>
<keyword evidence="3" id="KW-0862">Zinc</keyword>